<evidence type="ECO:0000313" key="1">
    <source>
        <dbReference type="EMBL" id="NKE69903.1"/>
    </source>
</evidence>
<accession>A0A7X6DMZ5</accession>
<dbReference type="EMBL" id="VTOW01000001">
    <property type="protein sequence ID" value="NKE69903.1"/>
    <property type="molecule type" value="Genomic_DNA"/>
</dbReference>
<keyword evidence="2" id="KW-1185">Reference proteome</keyword>
<evidence type="ECO:0000313" key="2">
    <source>
        <dbReference type="Proteomes" id="UP000534783"/>
    </source>
</evidence>
<dbReference type="Proteomes" id="UP000534783">
    <property type="component" value="Unassembled WGS sequence"/>
</dbReference>
<protein>
    <submittedName>
        <fullName evidence="1">Uncharacterized protein</fullName>
    </submittedName>
</protein>
<proteinExistence type="predicted"/>
<sequence length="508" mass="55904">MKRIAVKRVDTGIVSNSSASKVVWSRGRNVRFRPGSVYKTPGKTLLTTVPAALSIRAMKTFKGHDGVVRTVVACDNKIFSYTGGFTEHVEITPTPAPTGTSYVWHFELIGGMLIVSNGFSRWKWPNYAAPLQAMTGAPEKFGMMTVSNNRLIVGNITDGGNAYPARVKWSQIGKPEIFTIDKTGKGGRHDLLDPNGKSDAIEIPKAATHRGKRTIIYTERNIWALDPVEFPLDYRPEIIVPGLGLLAPKALVSWKGIDYIMGPDDFYMMGSGAPVPFGFDIRPLCFNNLNKEVGVINTAFGFVLPETQEIGFAVPSKNATEPDTIYLYHLELKKWTPLSCNFLCVNDSRQDPNYGGAFGGGGFGEGAFGGANDVNLLPYTVVGNIHGQILKFDEGFNDNGEPITGYIESGDMEGDSAFVSKVTHSVAVYLKEQSGTTEPLMIQIGVRDSLSKPLKWSIPKPFAAGIDEQADITARGKWMRIRFYSDQMDSPWELEGYELLYSNEEEIR</sequence>
<gene>
    <name evidence="1" type="ORF">MNODULE_03965</name>
</gene>
<name>A0A7X6DMZ5_9BACT</name>
<comment type="caution">
    <text evidence="1">The sequence shown here is derived from an EMBL/GenBank/DDBJ whole genome shotgun (WGS) entry which is preliminary data.</text>
</comment>
<dbReference type="AlphaFoldDB" id="A0A7X6DMZ5"/>
<dbReference type="RefSeq" id="WP_168058186.1">
    <property type="nucleotide sequence ID" value="NZ_VTOW01000001.1"/>
</dbReference>
<organism evidence="1 2">
    <name type="scientific">Candidatus Manganitrophus noduliformans</name>
    <dbReference type="NCBI Taxonomy" id="2606439"/>
    <lineage>
        <taxon>Bacteria</taxon>
        <taxon>Pseudomonadati</taxon>
        <taxon>Nitrospirota</taxon>
        <taxon>Nitrospiria</taxon>
        <taxon>Candidatus Troglogloeales</taxon>
        <taxon>Candidatus Manganitrophaceae</taxon>
        <taxon>Candidatus Manganitrophus</taxon>
    </lineage>
</organism>
<reference evidence="1 2" key="1">
    <citation type="journal article" date="2020" name="Nature">
        <title>Bacterial chemolithoautotrophy via manganese oxidation.</title>
        <authorList>
            <person name="Yu H."/>
            <person name="Leadbetter J.R."/>
        </authorList>
    </citation>
    <scope>NUCLEOTIDE SEQUENCE [LARGE SCALE GENOMIC DNA]</scope>
    <source>
        <strain evidence="1 2">Mn-1</strain>
    </source>
</reference>